<organism evidence="2 3">
    <name type="scientific">Streptomyces bacillaris</name>
    <dbReference type="NCBI Taxonomy" id="68179"/>
    <lineage>
        <taxon>Bacteria</taxon>
        <taxon>Bacillati</taxon>
        <taxon>Actinomycetota</taxon>
        <taxon>Actinomycetes</taxon>
        <taxon>Kitasatosporales</taxon>
        <taxon>Streptomycetaceae</taxon>
        <taxon>Streptomyces</taxon>
    </lineage>
</organism>
<dbReference type="PANTHER" id="PTHR33627:SF1">
    <property type="entry name" value="TRANSPOSASE"/>
    <property type="match status" value="1"/>
</dbReference>
<evidence type="ECO:0000313" key="3">
    <source>
        <dbReference type="Proteomes" id="UP001598300"/>
    </source>
</evidence>
<dbReference type="RefSeq" id="WP_244209729.1">
    <property type="nucleotide sequence ID" value="NZ_JBHJQY010000037.1"/>
</dbReference>
<sequence length="400" mass="44351">MAAMEMAVRGTRSESAPLSEFSRALFTQLPRTDQLRWARVYLQGLLATRGKKSLRRMAQEVTDSGTASQSLQQFVNASPWDWNVTRQELVRWIADRFTPQAWTVAPVVLPKRGSHSVGVHQRFVPELDRTINCQLGVGLFLSGGSEHLPVGWRLHLPEEWTQDPEARRRARVPGTVPFRPHWAHIVGLVEALSAHTPMTSAPVVAQVGSAADARQVVERLNGGGYPFVLAVTEDFPLLPDEPFPHAVGADPGHRPALEAARRRLLHAGVRHPLVTTVTGPDGRLRRVQVVSAPVRTASLRPDGARTVVPGRLFAEWDHARRSPGRIWLTNLSRCRMEELLALTQLLQGAMDTVEALGEHYGARDFEGRSFPGWHRHMTLVSAAYAYQRLAGKGERGTRAA</sequence>
<evidence type="ECO:0000313" key="2">
    <source>
        <dbReference type="EMBL" id="MFD3955148.1"/>
    </source>
</evidence>
<accession>A0ABW6DRD5</accession>
<comment type="caution">
    <text evidence="2">The sequence shown here is derived from an EMBL/GenBank/DDBJ whole genome shotgun (WGS) entry which is preliminary data.</text>
</comment>
<name>A0ABW6DRD5_9ACTN</name>
<reference evidence="2 3" key="1">
    <citation type="submission" date="2024-09" db="EMBL/GenBank/DDBJ databases">
        <title>The Natural Products Discovery Center: Release of the First 8490 Sequenced Strains for Exploring Actinobacteria Biosynthetic Diversity.</title>
        <authorList>
            <person name="Kalkreuter E."/>
            <person name="Kautsar S.A."/>
            <person name="Yang D."/>
            <person name="Bader C.D."/>
            <person name="Teijaro C.N."/>
            <person name="Fluegel L."/>
            <person name="Davis C.M."/>
            <person name="Simpson J.R."/>
            <person name="Lauterbach L."/>
            <person name="Steele A.D."/>
            <person name="Gui C."/>
            <person name="Meng S."/>
            <person name="Li G."/>
            <person name="Viehrig K."/>
            <person name="Ye F."/>
            <person name="Su P."/>
            <person name="Kiefer A.F."/>
            <person name="Nichols A."/>
            <person name="Cepeda A.J."/>
            <person name="Yan W."/>
            <person name="Fan B."/>
            <person name="Jiang Y."/>
            <person name="Adhikari A."/>
            <person name="Zheng C.-J."/>
            <person name="Schuster L."/>
            <person name="Cowan T.M."/>
            <person name="Smanski M.J."/>
            <person name="Chevrette M.G."/>
            <person name="De Carvalho L.P.S."/>
            <person name="Shen B."/>
        </authorList>
    </citation>
    <scope>NUCLEOTIDE SEQUENCE [LARGE SCALE GENOMIC DNA]</scope>
    <source>
        <strain evidence="2 3">NPDC058584</strain>
    </source>
</reference>
<dbReference type="EMBL" id="JBHXPM010000002">
    <property type="protein sequence ID" value="MFD3955148.1"/>
    <property type="molecule type" value="Genomic_DNA"/>
</dbReference>
<dbReference type="InterPro" id="IPR039365">
    <property type="entry name" value="IS701-like"/>
</dbReference>
<evidence type="ECO:0000259" key="1">
    <source>
        <dbReference type="Pfam" id="PF13546"/>
    </source>
</evidence>
<gene>
    <name evidence="2" type="ORF">ACFWR3_03570</name>
</gene>
<keyword evidence="3" id="KW-1185">Reference proteome</keyword>
<proteinExistence type="predicted"/>
<dbReference type="PANTHER" id="PTHR33627">
    <property type="entry name" value="TRANSPOSASE"/>
    <property type="match status" value="1"/>
</dbReference>
<feature type="domain" description="Transposase IS701-like DDE" evidence="1">
    <location>
        <begin position="25"/>
        <end position="265"/>
    </location>
</feature>
<protein>
    <submittedName>
        <fullName evidence="2">IS701 family transposase</fullName>
    </submittedName>
</protein>
<dbReference type="InterPro" id="IPR038721">
    <property type="entry name" value="IS701-like_DDE_dom"/>
</dbReference>
<dbReference type="Pfam" id="PF13546">
    <property type="entry name" value="DDE_5"/>
    <property type="match status" value="1"/>
</dbReference>
<dbReference type="Proteomes" id="UP001598300">
    <property type="component" value="Unassembled WGS sequence"/>
</dbReference>